<keyword evidence="1" id="KW-0812">Transmembrane</keyword>
<feature type="transmembrane region" description="Helical" evidence="1">
    <location>
        <begin position="21"/>
        <end position="40"/>
    </location>
</feature>
<evidence type="ECO:0000313" key="3">
    <source>
        <dbReference type="Proteomes" id="UP000197587"/>
    </source>
</evidence>
<proteinExistence type="predicted"/>
<dbReference type="RefSeq" id="WP_088263852.1">
    <property type="nucleotide sequence ID" value="NZ_JASZ02000010.1"/>
</dbReference>
<evidence type="ECO:0008006" key="4">
    <source>
        <dbReference type="Google" id="ProtNLM"/>
    </source>
</evidence>
<dbReference type="InterPro" id="IPR021683">
    <property type="entry name" value="DUF3267"/>
</dbReference>
<keyword evidence="1" id="KW-1133">Transmembrane helix</keyword>
<keyword evidence="3" id="KW-1185">Reference proteome</keyword>
<reference evidence="2 3" key="1">
    <citation type="submission" date="2014-01" db="EMBL/GenBank/DDBJ databases">
        <authorList>
            <consortium name="Genome Consortium for Active Teaching"/>
            <person name="Sontag T.C."/>
            <person name="Newman J.D."/>
        </authorList>
    </citation>
    <scope>NUCLEOTIDE SEQUENCE [LARGE SCALE GENOMIC DNA]</scope>
    <source>
        <strain evidence="2 3">DSM 19056</strain>
    </source>
</reference>
<reference evidence="2 3" key="2">
    <citation type="submission" date="2017-05" db="EMBL/GenBank/DDBJ databases">
        <title>Genome of Chryseobacterium haifense.</title>
        <authorList>
            <person name="Newman J.D."/>
        </authorList>
    </citation>
    <scope>NUCLEOTIDE SEQUENCE [LARGE SCALE GENOMIC DNA]</scope>
    <source>
        <strain evidence="2 3">DSM 19056</strain>
    </source>
</reference>
<dbReference type="Proteomes" id="UP000197587">
    <property type="component" value="Unassembled WGS sequence"/>
</dbReference>
<feature type="transmembrane region" description="Helical" evidence="1">
    <location>
        <begin position="60"/>
        <end position="82"/>
    </location>
</feature>
<evidence type="ECO:0000256" key="1">
    <source>
        <dbReference type="SAM" id="Phobius"/>
    </source>
</evidence>
<name>A0A246BAH4_9FLAO</name>
<dbReference type="EMBL" id="JASZ02000010">
    <property type="protein sequence ID" value="OWK98389.1"/>
    <property type="molecule type" value="Genomic_DNA"/>
</dbReference>
<feature type="transmembrane region" description="Helical" evidence="1">
    <location>
        <begin position="143"/>
        <end position="164"/>
    </location>
</feature>
<organism evidence="2 3">
    <name type="scientific">Kaistella haifensis DSM 19056</name>
    <dbReference type="NCBI Taxonomy" id="1450526"/>
    <lineage>
        <taxon>Bacteria</taxon>
        <taxon>Pseudomonadati</taxon>
        <taxon>Bacteroidota</taxon>
        <taxon>Flavobacteriia</taxon>
        <taxon>Flavobacteriales</taxon>
        <taxon>Weeksellaceae</taxon>
        <taxon>Chryseobacterium group</taxon>
        <taxon>Kaistella</taxon>
    </lineage>
</organism>
<evidence type="ECO:0000313" key="2">
    <source>
        <dbReference type="EMBL" id="OWK98389.1"/>
    </source>
</evidence>
<sequence>MNLENYTKDQKTIDLMKANLVAIKYLIFFLIIFTVPYYLIWGNNLSESFYKEANPFLKMFFPLIAYIIGIVIHELVHGIFFAKYATKGFKSVKFGVIWKMLTPYAHCKEPLQIKHYIIALLAPLVIVGILPAILGIVLGNPGLLLFGIIFSGSAAGDIMIYNLIKKENPEDYVQDHPSEAGYYIFRKKLQNYADL</sequence>
<protein>
    <recommendedName>
        <fullName evidence="4">DUF3267 domain-containing protein</fullName>
    </recommendedName>
</protein>
<gene>
    <name evidence="2" type="ORF">AP75_05990</name>
</gene>
<feature type="transmembrane region" description="Helical" evidence="1">
    <location>
        <begin position="116"/>
        <end position="137"/>
    </location>
</feature>
<comment type="caution">
    <text evidence="2">The sequence shown here is derived from an EMBL/GenBank/DDBJ whole genome shotgun (WGS) entry which is preliminary data.</text>
</comment>
<accession>A0A246BAH4</accession>
<keyword evidence="1" id="KW-0472">Membrane</keyword>
<dbReference type="AlphaFoldDB" id="A0A246BAH4"/>
<dbReference type="Pfam" id="PF11667">
    <property type="entry name" value="DUF3267"/>
    <property type="match status" value="1"/>
</dbReference>